<dbReference type="Proteomes" id="UP000030669">
    <property type="component" value="Unassembled WGS sequence"/>
</dbReference>
<reference evidence="2 3" key="1">
    <citation type="journal article" date="2012" name="Science">
        <title>The Paleozoic origin of enzymatic lignin decomposition reconstructed from 31 fungal genomes.</title>
        <authorList>
            <person name="Floudas D."/>
            <person name="Binder M."/>
            <person name="Riley R."/>
            <person name="Barry K."/>
            <person name="Blanchette R.A."/>
            <person name="Henrissat B."/>
            <person name="Martinez A.T."/>
            <person name="Otillar R."/>
            <person name="Spatafora J.W."/>
            <person name="Yadav J.S."/>
            <person name="Aerts A."/>
            <person name="Benoit I."/>
            <person name="Boyd A."/>
            <person name="Carlson A."/>
            <person name="Copeland A."/>
            <person name="Coutinho P.M."/>
            <person name="de Vries R.P."/>
            <person name="Ferreira P."/>
            <person name="Findley K."/>
            <person name="Foster B."/>
            <person name="Gaskell J."/>
            <person name="Glotzer D."/>
            <person name="Gorecki P."/>
            <person name="Heitman J."/>
            <person name="Hesse C."/>
            <person name="Hori C."/>
            <person name="Igarashi K."/>
            <person name="Jurgens J.A."/>
            <person name="Kallen N."/>
            <person name="Kersten P."/>
            <person name="Kohler A."/>
            <person name="Kuees U."/>
            <person name="Kumar T.K.A."/>
            <person name="Kuo A."/>
            <person name="LaButti K."/>
            <person name="Larrondo L.F."/>
            <person name="Lindquist E."/>
            <person name="Ling A."/>
            <person name="Lombard V."/>
            <person name="Lucas S."/>
            <person name="Lundell T."/>
            <person name="Martin R."/>
            <person name="McLaughlin D.J."/>
            <person name="Morgenstern I."/>
            <person name="Morin E."/>
            <person name="Murat C."/>
            <person name="Nagy L.G."/>
            <person name="Nolan M."/>
            <person name="Ohm R.A."/>
            <person name="Patyshakuliyeva A."/>
            <person name="Rokas A."/>
            <person name="Ruiz-Duenas F.J."/>
            <person name="Sabat G."/>
            <person name="Salamov A."/>
            <person name="Samejima M."/>
            <person name="Schmutz J."/>
            <person name="Slot J.C."/>
            <person name="St John F."/>
            <person name="Stenlid J."/>
            <person name="Sun H."/>
            <person name="Sun S."/>
            <person name="Syed K."/>
            <person name="Tsang A."/>
            <person name="Wiebenga A."/>
            <person name="Young D."/>
            <person name="Pisabarro A."/>
            <person name="Eastwood D.C."/>
            <person name="Martin F."/>
            <person name="Cullen D."/>
            <person name="Grigoriev I.V."/>
            <person name="Hibbett D.S."/>
        </authorList>
    </citation>
    <scope>NUCLEOTIDE SEQUENCE [LARGE SCALE GENOMIC DNA]</scope>
    <source>
        <strain evidence="2 3">ATCC 11539</strain>
    </source>
</reference>
<dbReference type="GeneID" id="19309677"/>
<dbReference type="AlphaFoldDB" id="S7Q049"/>
<evidence type="ECO:0000313" key="3">
    <source>
        <dbReference type="Proteomes" id="UP000030669"/>
    </source>
</evidence>
<keyword evidence="1" id="KW-0472">Membrane</keyword>
<feature type="transmembrane region" description="Helical" evidence="1">
    <location>
        <begin position="315"/>
        <end position="337"/>
    </location>
</feature>
<dbReference type="OrthoDB" id="3226582at2759"/>
<gene>
    <name evidence="2" type="ORF">GLOTRDRAFT_95107</name>
</gene>
<organism evidence="2 3">
    <name type="scientific">Gloeophyllum trabeum (strain ATCC 11539 / FP-39264 / Madison 617)</name>
    <name type="common">Brown rot fungus</name>
    <dbReference type="NCBI Taxonomy" id="670483"/>
    <lineage>
        <taxon>Eukaryota</taxon>
        <taxon>Fungi</taxon>
        <taxon>Dikarya</taxon>
        <taxon>Basidiomycota</taxon>
        <taxon>Agaricomycotina</taxon>
        <taxon>Agaricomycetes</taxon>
        <taxon>Gloeophyllales</taxon>
        <taxon>Gloeophyllaceae</taxon>
        <taxon>Gloeophyllum</taxon>
    </lineage>
</organism>
<proteinExistence type="predicted"/>
<feature type="transmembrane region" description="Helical" evidence="1">
    <location>
        <begin position="357"/>
        <end position="381"/>
    </location>
</feature>
<evidence type="ECO:0000256" key="1">
    <source>
        <dbReference type="SAM" id="Phobius"/>
    </source>
</evidence>
<keyword evidence="1" id="KW-1133">Transmembrane helix</keyword>
<dbReference type="HOGENOM" id="CLU_578763_0_0_1"/>
<keyword evidence="1" id="KW-0812">Transmembrane</keyword>
<keyword evidence="3" id="KW-1185">Reference proteome</keyword>
<dbReference type="RefSeq" id="XP_007868372.1">
    <property type="nucleotide sequence ID" value="XM_007870181.1"/>
</dbReference>
<dbReference type="KEGG" id="gtr:GLOTRDRAFT_95107"/>
<feature type="transmembrane region" description="Helical" evidence="1">
    <location>
        <begin position="154"/>
        <end position="175"/>
    </location>
</feature>
<dbReference type="EMBL" id="KB469306">
    <property type="protein sequence ID" value="EPQ53068.1"/>
    <property type="molecule type" value="Genomic_DNA"/>
</dbReference>
<sequence length="472" mass="52664">MPLLISLSAILPAGVVSVLVAWHKYLVRDCSTAPRWQERTLAHSALHRMHMESDTASLTRAPQKLLAYMRKYTIIACRFNWDGCNHWAGKLSPDGSEACQPARYANTTPPRSPLKELLAVVSLNPSGIGADAMRFLASSYMFLLRRYELQHTRLLAINIILFILCTAQSTCIILVKFATENSESLDIQRLGGKKHTRATSCWISITCQIQLQTSLQMDCLWVLATSASDIDDNFPTLIRYGDAIRYGSTEAQLWPYPPLSFWQKQTPVSSAACGMAVFVTGVMMTKIQYHMRPTESLPEPLWDRLNRTASNANTAYWAASFIVNSIMTILIGARIWWQTRGYSDSSIKIEGRKHIRVTLIILESGAVYSLLFFLSVIFTALSDDSFGQIPAGIPCRNILGEAESDARDRLIHFSRLMAKLSISVPPSDEEIKGIFPTAILVLVGLRLAVEKVTRKVEGTFSMPVLGTMPTRL</sequence>
<protein>
    <submittedName>
        <fullName evidence="2">Uncharacterized protein</fullName>
    </submittedName>
</protein>
<evidence type="ECO:0000313" key="2">
    <source>
        <dbReference type="EMBL" id="EPQ53068.1"/>
    </source>
</evidence>
<name>S7Q049_GLOTA</name>
<accession>S7Q049</accession>